<comment type="caution">
    <text evidence="1">The sequence shown here is derived from an EMBL/GenBank/DDBJ whole genome shotgun (WGS) entry which is preliminary data.</text>
</comment>
<name>A0A328NGY0_9ACTN</name>
<sequence length="81" mass="8996">MSTLPEPACRYGYTVEQLQEALGDRADAFGRWMSGQTGAICDGRAYDYDACEYRETNCGPHGSVVYSHDLRRFLAGGRPLD</sequence>
<organism evidence="1 2">
    <name type="scientific">Micromonospora saelicesensis</name>
    <dbReference type="NCBI Taxonomy" id="285676"/>
    <lineage>
        <taxon>Bacteria</taxon>
        <taxon>Bacillati</taxon>
        <taxon>Actinomycetota</taxon>
        <taxon>Actinomycetes</taxon>
        <taxon>Micromonosporales</taxon>
        <taxon>Micromonosporaceae</taxon>
        <taxon>Micromonospora</taxon>
    </lineage>
</organism>
<dbReference type="RefSeq" id="WP_112678873.1">
    <property type="nucleotide sequence ID" value="NZ_PYAG01000041.1"/>
</dbReference>
<protein>
    <submittedName>
        <fullName evidence="1">Uncharacterized protein</fullName>
    </submittedName>
</protein>
<evidence type="ECO:0000313" key="1">
    <source>
        <dbReference type="EMBL" id="RAO26490.1"/>
    </source>
</evidence>
<dbReference type="AlphaFoldDB" id="A0A328NGY0"/>
<dbReference type="Proteomes" id="UP000249419">
    <property type="component" value="Unassembled WGS sequence"/>
</dbReference>
<evidence type="ECO:0000313" key="2">
    <source>
        <dbReference type="Proteomes" id="UP000249419"/>
    </source>
</evidence>
<accession>A0A328NGY0</accession>
<dbReference type="EMBL" id="PYAG01000041">
    <property type="protein sequence ID" value="RAO26490.1"/>
    <property type="molecule type" value="Genomic_DNA"/>
</dbReference>
<proteinExistence type="predicted"/>
<reference evidence="1 2" key="1">
    <citation type="submission" date="2018-03" db="EMBL/GenBank/DDBJ databases">
        <title>Defining the species Micromonospora saelicesensis and Micromonospora noduli under the framework of genomics.</title>
        <authorList>
            <person name="Riesco R."/>
            <person name="Trujillo M.E."/>
        </authorList>
    </citation>
    <scope>NUCLEOTIDE SEQUENCE [LARGE SCALE GENOMIC DNA]</scope>
    <source>
        <strain evidence="1 2">PSN13</strain>
    </source>
</reference>
<gene>
    <name evidence="1" type="ORF">PSN13_06518</name>
</gene>